<dbReference type="EMBL" id="HBFR01015924">
    <property type="protein sequence ID" value="CAD8884387.1"/>
    <property type="molecule type" value="Transcribed_RNA"/>
</dbReference>
<accession>A0A6U5FTJ2</accession>
<evidence type="ECO:0000256" key="2">
    <source>
        <dbReference type="SAM" id="MobiDB-lite"/>
    </source>
</evidence>
<evidence type="ECO:0000313" key="4">
    <source>
        <dbReference type="EMBL" id="CAD8884386.1"/>
    </source>
</evidence>
<proteinExistence type="inferred from homology"/>
<gene>
    <name evidence="3" type="ORF">CHYS00102_LOCUS11582</name>
    <name evidence="4" type="ORF">CHYS00102_LOCUS11583</name>
    <name evidence="5" type="ORF">CHYS00102_LOCUS11584</name>
    <name evidence="6" type="ORF">CHYS00102_LOCUS11585</name>
</gene>
<dbReference type="Pfam" id="PF04857">
    <property type="entry name" value="CAF1"/>
    <property type="match status" value="1"/>
</dbReference>
<evidence type="ECO:0000256" key="1">
    <source>
        <dbReference type="ARBA" id="ARBA00008372"/>
    </source>
</evidence>
<evidence type="ECO:0000313" key="6">
    <source>
        <dbReference type="EMBL" id="CAD8884388.1"/>
    </source>
</evidence>
<dbReference type="PANTHER" id="PTHR15092">
    <property type="entry name" value="POLY A -SPECIFIC RIBONUCLEASE/TARGET OF EGR1, MEMBER 1"/>
    <property type="match status" value="1"/>
</dbReference>
<dbReference type="InterPro" id="IPR036397">
    <property type="entry name" value="RNaseH_sf"/>
</dbReference>
<dbReference type="GO" id="GO:0003723">
    <property type="term" value="F:RNA binding"/>
    <property type="evidence" value="ECO:0007669"/>
    <property type="project" value="TreeGrafter"/>
</dbReference>
<dbReference type="SUPFAM" id="SSF53098">
    <property type="entry name" value="Ribonuclease H-like"/>
    <property type="match status" value="1"/>
</dbReference>
<dbReference type="AlphaFoldDB" id="A0A6U5FTJ2"/>
<dbReference type="PANTHER" id="PTHR15092:SF22">
    <property type="entry name" value="POLY(A)-SPECIFIC RIBONUCLEASE PNLDC1"/>
    <property type="match status" value="1"/>
</dbReference>
<feature type="compositionally biased region" description="Polar residues" evidence="2">
    <location>
        <begin position="407"/>
        <end position="420"/>
    </location>
</feature>
<dbReference type="InterPro" id="IPR012337">
    <property type="entry name" value="RNaseH-like_sf"/>
</dbReference>
<dbReference type="GO" id="GO:0000175">
    <property type="term" value="F:3'-5'-RNA exonuclease activity"/>
    <property type="evidence" value="ECO:0007669"/>
    <property type="project" value="TreeGrafter"/>
</dbReference>
<dbReference type="EMBL" id="HBFR01015925">
    <property type="protein sequence ID" value="CAD8884388.1"/>
    <property type="molecule type" value="Transcribed_RNA"/>
</dbReference>
<evidence type="ECO:0000313" key="5">
    <source>
        <dbReference type="EMBL" id="CAD8884387.1"/>
    </source>
</evidence>
<dbReference type="EMBL" id="HBFR01015922">
    <property type="protein sequence ID" value="CAD8884385.1"/>
    <property type="molecule type" value="Transcribed_RNA"/>
</dbReference>
<feature type="region of interest" description="Disordered" evidence="2">
    <location>
        <begin position="168"/>
        <end position="187"/>
    </location>
</feature>
<organism evidence="4">
    <name type="scientific">Corethron hystrix</name>
    <dbReference type="NCBI Taxonomy" id="216773"/>
    <lineage>
        <taxon>Eukaryota</taxon>
        <taxon>Sar</taxon>
        <taxon>Stramenopiles</taxon>
        <taxon>Ochrophyta</taxon>
        <taxon>Bacillariophyta</taxon>
        <taxon>Coscinodiscophyceae</taxon>
        <taxon>Corethrophycidae</taxon>
        <taxon>Corethrales</taxon>
        <taxon>Corethraceae</taxon>
        <taxon>Corethron</taxon>
    </lineage>
</organism>
<feature type="region of interest" description="Disordered" evidence="2">
    <location>
        <begin position="396"/>
        <end position="424"/>
    </location>
</feature>
<dbReference type="InterPro" id="IPR051181">
    <property type="entry name" value="CAF1_poly(A)_ribonucleases"/>
</dbReference>
<dbReference type="EMBL" id="HBFR01015923">
    <property type="protein sequence ID" value="CAD8884386.1"/>
    <property type="molecule type" value="Transcribed_RNA"/>
</dbReference>
<dbReference type="InterPro" id="IPR006941">
    <property type="entry name" value="RNase_CAF1"/>
</dbReference>
<sequence>MTGISDVGGPFRYRRDDTPQERYAARLRTAAERYSIVQVGICLFCPTPSSVQSKTRRREGIGNEMTTASPEYETLPYNFYIFPSGSSSSSGNGKDVCLSPAAVSFLVSHGMDFGKWMRDGVPFCDAARASHLGSSYRERFPDASEADVTDLIGSEVFSENGSSGVAILPPLPTTTARNRRPSYPPNNRVVLSRPEDITFHANAMAQLREWIDSDRPLHENAFVLPPANAFLRRALYECIGEEYPALILERCRDNVGCIVVHQLSEQEKEDRARLKQEEARDRLEREVGFYRIFRAISGEARRRNLPVVVHNGVMDMLFLLSHFHCNDLPESWNDAKRLIHWYFPLIFDTKFMSEQCVVNPEGPSHAFASTALGDLYLEMCHGSPLSPMVMAPGFDRYGPTARESDSETGPQDGSNGSDAASANDKNKNHEAAYDAYMTGCVFNALCGRILSEKVGSGRVADFHMPVVEMFKKLKEDYTGRNKVH</sequence>
<name>A0A6U5FTJ2_9STRA</name>
<protein>
    <submittedName>
        <fullName evidence="4">Uncharacterized protein</fullName>
    </submittedName>
</protein>
<evidence type="ECO:0000313" key="3">
    <source>
        <dbReference type="EMBL" id="CAD8884385.1"/>
    </source>
</evidence>
<dbReference type="Gene3D" id="3.30.420.10">
    <property type="entry name" value="Ribonuclease H-like superfamily/Ribonuclease H"/>
    <property type="match status" value="2"/>
</dbReference>
<reference evidence="4" key="1">
    <citation type="submission" date="2021-01" db="EMBL/GenBank/DDBJ databases">
        <authorList>
            <person name="Corre E."/>
            <person name="Pelletier E."/>
            <person name="Niang G."/>
            <person name="Scheremetjew M."/>
            <person name="Finn R."/>
            <person name="Kale V."/>
            <person name="Holt S."/>
            <person name="Cochrane G."/>
            <person name="Meng A."/>
            <person name="Brown T."/>
            <person name="Cohen L."/>
        </authorList>
    </citation>
    <scope>NUCLEOTIDE SEQUENCE</scope>
    <source>
        <strain evidence="4">308</strain>
    </source>
</reference>
<comment type="similarity">
    <text evidence="1">Belongs to the CAF1 family.</text>
</comment>